<feature type="transmembrane region" description="Helical" evidence="1">
    <location>
        <begin position="204"/>
        <end position="227"/>
    </location>
</feature>
<dbReference type="EMBL" id="UYYB01098007">
    <property type="protein sequence ID" value="VDM76918.1"/>
    <property type="molecule type" value="Genomic_DNA"/>
</dbReference>
<feature type="transmembrane region" description="Helical" evidence="1">
    <location>
        <begin position="135"/>
        <end position="159"/>
    </location>
</feature>
<evidence type="ECO:0008006" key="4">
    <source>
        <dbReference type="Google" id="ProtNLM"/>
    </source>
</evidence>
<reference evidence="2 3" key="1">
    <citation type="submission" date="2018-11" db="EMBL/GenBank/DDBJ databases">
        <authorList>
            <consortium name="Pathogen Informatics"/>
        </authorList>
    </citation>
    <scope>NUCLEOTIDE SEQUENCE [LARGE SCALE GENOMIC DNA]</scope>
</reference>
<dbReference type="Proteomes" id="UP000270094">
    <property type="component" value="Unassembled WGS sequence"/>
</dbReference>
<gene>
    <name evidence="2" type="ORF">SVUK_LOCUS11916</name>
</gene>
<sequence>MNYCELDPKPTYYITTMHVLSALTIPVDLFGIYFIVSKTPSIMKEYSRFLLYYQVCATVADIWTNLLFIPVMFLPFPIGYTEGLLYLCGDIDIFYFFVVWYSLVVTTMGSNYSCIQTVDGIPGIRYSALSDIKMLFLIVTAEAFFAVTFSYLFIYLTFLPDFLDDQLSLQVTSPILIVIIPGCSVMLLVCWGNFSGGAERHVQMVVNMVFIMIATHGFFGTIVMIAVNEPYRRTIQDAALRIVQIFRRRRVEPID</sequence>
<keyword evidence="1" id="KW-0812">Transmembrane</keyword>
<keyword evidence="1" id="KW-1133">Transmembrane helix</keyword>
<evidence type="ECO:0000313" key="3">
    <source>
        <dbReference type="Proteomes" id="UP000270094"/>
    </source>
</evidence>
<keyword evidence="1" id="KW-0472">Membrane</keyword>
<evidence type="ECO:0000313" key="2">
    <source>
        <dbReference type="EMBL" id="VDM76918.1"/>
    </source>
</evidence>
<dbReference type="InterPro" id="IPR053220">
    <property type="entry name" value="Nematode_rcpt-like_serp_H"/>
</dbReference>
<accession>A0A3P7LCQ0</accession>
<protein>
    <recommendedName>
        <fullName evidence="4">G-protein coupled receptors family 1 profile domain-containing protein</fullName>
    </recommendedName>
</protein>
<keyword evidence="3" id="KW-1185">Reference proteome</keyword>
<evidence type="ECO:0000256" key="1">
    <source>
        <dbReference type="SAM" id="Phobius"/>
    </source>
</evidence>
<feature type="transmembrane region" description="Helical" evidence="1">
    <location>
        <begin position="93"/>
        <end position="114"/>
    </location>
</feature>
<organism evidence="2 3">
    <name type="scientific">Strongylus vulgaris</name>
    <name type="common">Blood worm</name>
    <dbReference type="NCBI Taxonomy" id="40348"/>
    <lineage>
        <taxon>Eukaryota</taxon>
        <taxon>Metazoa</taxon>
        <taxon>Ecdysozoa</taxon>
        <taxon>Nematoda</taxon>
        <taxon>Chromadorea</taxon>
        <taxon>Rhabditida</taxon>
        <taxon>Rhabditina</taxon>
        <taxon>Rhabditomorpha</taxon>
        <taxon>Strongyloidea</taxon>
        <taxon>Strongylidae</taxon>
        <taxon>Strongylus</taxon>
    </lineage>
</organism>
<feature type="transmembrane region" description="Helical" evidence="1">
    <location>
        <begin position="12"/>
        <end position="37"/>
    </location>
</feature>
<dbReference type="PANTHER" id="PTHR22941">
    <property type="entry name" value="SERPENTINE RECEPTOR"/>
    <property type="match status" value="1"/>
</dbReference>
<dbReference type="Pfam" id="PF10318">
    <property type="entry name" value="7TM_GPCR_Srh"/>
    <property type="match status" value="2"/>
</dbReference>
<dbReference type="OrthoDB" id="5844054at2759"/>
<proteinExistence type="predicted"/>
<feature type="transmembrane region" description="Helical" evidence="1">
    <location>
        <begin position="49"/>
        <end position="73"/>
    </location>
</feature>
<dbReference type="InterPro" id="IPR019422">
    <property type="entry name" value="7TM_GPCR_serpentine_rcpt_Srh"/>
</dbReference>
<name>A0A3P7LCQ0_STRVU</name>
<dbReference type="AlphaFoldDB" id="A0A3P7LCQ0"/>
<feature type="transmembrane region" description="Helical" evidence="1">
    <location>
        <begin position="171"/>
        <end position="192"/>
    </location>
</feature>